<evidence type="ECO:0000256" key="2">
    <source>
        <dbReference type="ARBA" id="ARBA00023054"/>
    </source>
</evidence>
<gene>
    <name evidence="7" type="ORF">SAMN02745134_03694</name>
</gene>
<keyword evidence="8" id="KW-1185">Reference proteome</keyword>
<dbReference type="InterPro" id="IPR050465">
    <property type="entry name" value="UPF0194_transport"/>
</dbReference>
<feature type="coiled-coil region" evidence="3">
    <location>
        <begin position="82"/>
        <end position="156"/>
    </location>
</feature>
<name>A0A1W1XYD1_9CLOT</name>
<feature type="coiled-coil region" evidence="3">
    <location>
        <begin position="198"/>
        <end position="225"/>
    </location>
</feature>
<evidence type="ECO:0000259" key="6">
    <source>
        <dbReference type="Pfam" id="PF25990"/>
    </source>
</evidence>
<keyword evidence="4" id="KW-0812">Transmembrane</keyword>
<dbReference type="InterPro" id="IPR058625">
    <property type="entry name" value="MdtA-like_BSH"/>
</dbReference>
<dbReference type="Gene3D" id="1.10.287.470">
    <property type="entry name" value="Helix hairpin bin"/>
    <property type="match status" value="1"/>
</dbReference>
<dbReference type="GO" id="GO:0030313">
    <property type="term" value="C:cell envelope"/>
    <property type="evidence" value="ECO:0007669"/>
    <property type="project" value="UniProtKB-SubCell"/>
</dbReference>
<comment type="subcellular location">
    <subcellularLocation>
        <location evidence="1">Cell envelope</location>
    </subcellularLocation>
</comment>
<dbReference type="Proteomes" id="UP000192468">
    <property type="component" value="Unassembled WGS sequence"/>
</dbReference>
<dbReference type="OrthoDB" id="9811754at2"/>
<proteinExistence type="predicted"/>
<dbReference type="SUPFAM" id="SSF111369">
    <property type="entry name" value="HlyD-like secretion proteins"/>
    <property type="match status" value="2"/>
</dbReference>
<dbReference type="Pfam" id="PF25917">
    <property type="entry name" value="BSH_RND"/>
    <property type="match status" value="1"/>
</dbReference>
<evidence type="ECO:0000259" key="5">
    <source>
        <dbReference type="Pfam" id="PF25917"/>
    </source>
</evidence>
<accession>A0A1W1XYD1</accession>
<protein>
    <submittedName>
        <fullName evidence="7">Membrane fusion protein, multidrug efflux system</fullName>
    </submittedName>
</protein>
<evidence type="ECO:0000313" key="7">
    <source>
        <dbReference type="EMBL" id="SMC28867.1"/>
    </source>
</evidence>
<evidence type="ECO:0000256" key="3">
    <source>
        <dbReference type="SAM" id="Coils"/>
    </source>
</evidence>
<reference evidence="7 8" key="1">
    <citation type="submission" date="2017-04" db="EMBL/GenBank/DDBJ databases">
        <authorList>
            <person name="Afonso C.L."/>
            <person name="Miller P.J."/>
            <person name="Scott M.A."/>
            <person name="Spackman E."/>
            <person name="Goraichik I."/>
            <person name="Dimitrov K.M."/>
            <person name="Suarez D.L."/>
            <person name="Swayne D.E."/>
        </authorList>
    </citation>
    <scope>NUCLEOTIDE SEQUENCE [LARGE SCALE GENOMIC DNA]</scope>
    <source>
        <strain evidence="7 8">DSM 12555</strain>
    </source>
</reference>
<dbReference type="STRING" id="1121291.SAMN02745134_03694"/>
<feature type="domain" description="YknX-like beta-barrel" evidence="6">
    <location>
        <begin position="312"/>
        <end position="401"/>
    </location>
</feature>
<dbReference type="InterPro" id="IPR058636">
    <property type="entry name" value="Beta-barrel_YknX"/>
</dbReference>
<dbReference type="CDD" id="cd06849">
    <property type="entry name" value="lipoyl_domain"/>
    <property type="match status" value="1"/>
</dbReference>
<evidence type="ECO:0000256" key="1">
    <source>
        <dbReference type="ARBA" id="ARBA00004196"/>
    </source>
</evidence>
<evidence type="ECO:0000313" key="8">
    <source>
        <dbReference type="Proteomes" id="UP000192468"/>
    </source>
</evidence>
<evidence type="ECO:0000256" key="4">
    <source>
        <dbReference type="SAM" id="Phobius"/>
    </source>
</evidence>
<keyword evidence="2 3" id="KW-0175">Coiled coil</keyword>
<dbReference type="EMBL" id="FWXH01000031">
    <property type="protein sequence ID" value="SMC28867.1"/>
    <property type="molecule type" value="Genomic_DNA"/>
</dbReference>
<keyword evidence="4" id="KW-1133">Transmembrane helix</keyword>
<dbReference type="Gene3D" id="2.40.50.100">
    <property type="match status" value="1"/>
</dbReference>
<feature type="transmembrane region" description="Helical" evidence="4">
    <location>
        <begin position="12"/>
        <end position="31"/>
    </location>
</feature>
<dbReference type="Pfam" id="PF25990">
    <property type="entry name" value="Beta-barrel_YknX"/>
    <property type="match status" value="1"/>
</dbReference>
<dbReference type="AlphaFoldDB" id="A0A1W1XYD1"/>
<dbReference type="RefSeq" id="WP_084117682.1">
    <property type="nucleotide sequence ID" value="NZ_FWXH01000031.1"/>
</dbReference>
<sequence length="404" mass="42908">MENQKKSKNKIFLGVIIIIVIALGAFGYDWYYENTNFVSTDDASISGDIINASPKLSGKILSENVKEGDKVKKGDVLFTLETDQVQAQLNQAEAALDTAKAQLTKLEGGARSQEISGAQAIVDQASASYNGAQTSKDNLTTSLNNLQAQYNTLIAQMSDLKNPANGSYDASYAISKLDAARKANALTEAQYTVKAQAIEQLFSAKQQLENQISQLQGQINSANSQIAAAKSGIDAANSKLSLTNAGASDKDIAIAEDQVKSAQASYDLVKLNLDNTQVKAPIDGTIVQINSHVGDTVSLGQGVMALADFSKLQVTAYVLESDVEKIKLNQNVSLSVDAFKDSTFKGKVQSIGLATSSVFSLFSTSNNSGNFTKVSQRIPVKISLDSANSGLVPGMSVTAKIRIK</sequence>
<dbReference type="PANTHER" id="PTHR32347">
    <property type="entry name" value="EFFLUX SYSTEM COMPONENT YKNX-RELATED"/>
    <property type="match status" value="1"/>
</dbReference>
<dbReference type="Gene3D" id="2.40.30.170">
    <property type="match status" value="1"/>
</dbReference>
<dbReference type="PRINTS" id="PR01490">
    <property type="entry name" value="RTXTOXIND"/>
</dbReference>
<feature type="domain" description="Multidrug resistance protein MdtA-like barrel-sandwich hybrid" evidence="5">
    <location>
        <begin position="52"/>
        <end position="302"/>
    </location>
</feature>
<organism evidence="7 8">
    <name type="scientific">Clostridium acidisoli DSM 12555</name>
    <dbReference type="NCBI Taxonomy" id="1121291"/>
    <lineage>
        <taxon>Bacteria</taxon>
        <taxon>Bacillati</taxon>
        <taxon>Bacillota</taxon>
        <taxon>Clostridia</taxon>
        <taxon>Eubacteriales</taxon>
        <taxon>Clostridiaceae</taxon>
        <taxon>Clostridium</taxon>
    </lineage>
</organism>
<keyword evidence="4" id="KW-0472">Membrane</keyword>